<dbReference type="RefSeq" id="WP_145341130.1">
    <property type="nucleotide sequence ID" value="NZ_SMLY01000086.1"/>
</dbReference>
<comment type="caution">
    <text evidence="2">The sequence shown here is derived from an EMBL/GenBank/DDBJ whole genome shotgun (WGS) entry which is preliminary data.</text>
</comment>
<accession>A0A562TBE2</accession>
<dbReference type="Proteomes" id="UP000320593">
    <property type="component" value="Unassembled WGS sequence"/>
</dbReference>
<dbReference type="InterPro" id="IPR050902">
    <property type="entry name" value="ABC_Transporter_SBP"/>
</dbReference>
<dbReference type="PROSITE" id="PS50983">
    <property type="entry name" value="FE_B12_PBP"/>
    <property type="match status" value="1"/>
</dbReference>
<dbReference type="Pfam" id="PF01497">
    <property type="entry name" value="Peripla_BP_2"/>
    <property type="match status" value="1"/>
</dbReference>
<dbReference type="PANTHER" id="PTHR30535:SF4">
    <property type="entry name" value="HEMIN-BINDING PERIPLASMIC PROTEIN HMUT"/>
    <property type="match status" value="1"/>
</dbReference>
<organism evidence="2 3">
    <name type="scientific">Roseibium hamelinense</name>
    <dbReference type="NCBI Taxonomy" id="150831"/>
    <lineage>
        <taxon>Bacteria</taxon>
        <taxon>Pseudomonadati</taxon>
        <taxon>Pseudomonadota</taxon>
        <taxon>Alphaproteobacteria</taxon>
        <taxon>Hyphomicrobiales</taxon>
        <taxon>Stappiaceae</taxon>
        <taxon>Roseibium</taxon>
    </lineage>
</organism>
<evidence type="ECO:0000313" key="2">
    <source>
        <dbReference type="EMBL" id="TWI90090.1"/>
    </source>
</evidence>
<feature type="domain" description="Fe/B12 periplasmic-binding" evidence="1">
    <location>
        <begin position="41"/>
        <end position="294"/>
    </location>
</feature>
<sequence length="300" mass="30720">MTFRFSTGAAAALGLSLLAAILPFKPHLGISPAAAAEKAQSIVAVGGSITEIIYALGEQDRLVARDTTSTFPSAAQDLPDVGYIRALSPEGVLSVAPDMIVLLEGSGPPETVELLKSAGIAIRDIPETYSADGISQKIAAVGAALGTPDKAGALIAQVEQQLADAKSEIGSKAKETRVLFVLSTQGGRILAAGADTAANGIISLAGAQNAITGFSGYKPLSDEAILNAAPDAILMMDRAGDHQGADIFEFPAVAATPAGEHRRIIRMDGQYLLGFGPRTADAICDLAKALSDLQAAENTQ</sequence>
<proteinExistence type="predicted"/>
<evidence type="ECO:0000313" key="3">
    <source>
        <dbReference type="Proteomes" id="UP000320593"/>
    </source>
</evidence>
<dbReference type="PANTHER" id="PTHR30535">
    <property type="entry name" value="VITAMIN B12-BINDING PROTEIN"/>
    <property type="match status" value="1"/>
</dbReference>
<gene>
    <name evidence="2" type="ORF">JM93_01067</name>
</gene>
<dbReference type="AlphaFoldDB" id="A0A562TBE2"/>
<evidence type="ECO:0000259" key="1">
    <source>
        <dbReference type="PROSITE" id="PS50983"/>
    </source>
</evidence>
<dbReference type="SUPFAM" id="SSF53807">
    <property type="entry name" value="Helical backbone' metal receptor"/>
    <property type="match status" value="1"/>
</dbReference>
<keyword evidence="3" id="KW-1185">Reference proteome</keyword>
<dbReference type="OrthoDB" id="9797736at2"/>
<protein>
    <submittedName>
        <fullName evidence="2">Iron complex transport system substrate-binding protein</fullName>
    </submittedName>
</protein>
<dbReference type="EMBL" id="VLLF01000002">
    <property type="protein sequence ID" value="TWI90090.1"/>
    <property type="molecule type" value="Genomic_DNA"/>
</dbReference>
<name>A0A562TBE2_9HYPH</name>
<dbReference type="CDD" id="cd01149">
    <property type="entry name" value="HutB"/>
    <property type="match status" value="1"/>
</dbReference>
<dbReference type="InterPro" id="IPR002491">
    <property type="entry name" value="ABC_transptr_periplasmic_BD"/>
</dbReference>
<reference evidence="2 3" key="1">
    <citation type="submission" date="2019-07" db="EMBL/GenBank/DDBJ databases">
        <title>Genomic Encyclopedia of Archaeal and Bacterial Type Strains, Phase II (KMG-II): from individual species to whole genera.</title>
        <authorList>
            <person name="Goeker M."/>
        </authorList>
    </citation>
    <scope>NUCLEOTIDE SEQUENCE [LARGE SCALE GENOMIC DNA]</scope>
    <source>
        <strain evidence="2 3">ATCC BAA-252</strain>
    </source>
</reference>
<dbReference type="Gene3D" id="3.40.50.1980">
    <property type="entry name" value="Nitrogenase molybdenum iron protein domain"/>
    <property type="match status" value="2"/>
</dbReference>